<dbReference type="InterPro" id="IPR011059">
    <property type="entry name" value="Metal-dep_hydrolase_composite"/>
</dbReference>
<dbReference type="InterPro" id="IPR032466">
    <property type="entry name" value="Metal_Hydrolase"/>
</dbReference>
<dbReference type="AlphaFoldDB" id="A0A5R9ISJ4"/>
<gene>
    <name evidence="2" type="ORF">FE810_05450</name>
</gene>
<reference evidence="2 3" key="1">
    <citation type="submission" date="2019-05" db="EMBL/GenBank/DDBJ databases">
        <title>Genome sequences of Thalassotalea litorea 1K03283.</title>
        <authorList>
            <person name="Zhang D."/>
        </authorList>
    </citation>
    <scope>NUCLEOTIDE SEQUENCE [LARGE SCALE GENOMIC DNA]</scope>
    <source>
        <strain evidence="2 3">MCCC 1K03283</strain>
    </source>
</reference>
<evidence type="ECO:0000313" key="2">
    <source>
        <dbReference type="EMBL" id="TLU66166.1"/>
    </source>
</evidence>
<dbReference type="Gene3D" id="2.30.40.10">
    <property type="entry name" value="Urease, subunit C, domain 1"/>
    <property type="match status" value="1"/>
</dbReference>
<dbReference type="PANTHER" id="PTHR43135">
    <property type="entry name" value="ALPHA-D-RIBOSE 1-METHYLPHOSPHONATE 5-TRIPHOSPHATE DIPHOSPHATASE"/>
    <property type="match status" value="1"/>
</dbReference>
<dbReference type="Gene3D" id="3.40.50.10910">
    <property type="entry name" value="Amidohydrolase"/>
    <property type="match status" value="1"/>
</dbReference>
<evidence type="ECO:0000259" key="1">
    <source>
        <dbReference type="Pfam" id="PF01979"/>
    </source>
</evidence>
<proteinExistence type="predicted"/>
<dbReference type="PANTHER" id="PTHR43135:SF3">
    <property type="entry name" value="ALPHA-D-RIBOSE 1-METHYLPHOSPHONATE 5-TRIPHOSPHATE DIPHOSPHATASE"/>
    <property type="match status" value="1"/>
</dbReference>
<dbReference type="InterPro" id="IPR051781">
    <property type="entry name" value="Metallo-dep_Hydrolase"/>
</dbReference>
<evidence type="ECO:0000313" key="3">
    <source>
        <dbReference type="Proteomes" id="UP000307790"/>
    </source>
</evidence>
<dbReference type="EMBL" id="VCBC01000005">
    <property type="protein sequence ID" value="TLU66166.1"/>
    <property type="molecule type" value="Genomic_DNA"/>
</dbReference>
<keyword evidence="3" id="KW-1185">Reference proteome</keyword>
<dbReference type="Pfam" id="PF01979">
    <property type="entry name" value="Amidohydro_1"/>
    <property type="match status" value="1"/>
</dbReference>
<feature type="domain" description="Amidohydrolase-related" evidence="1">
    <location>
        <begin position="91"/>
        <end position="449"/>
    </location>
</feature>
<dbReference type="Gene3D" id="3.30.110.90">
    <property type="entry name" value="Amidohydrolase"/>
    <property type="match status" value="1"/>
</dbReference>
<comment type="caution">
    <text evidence="2">The sequence shown here is derived from an EMBL/GenBank/DDBJ whole genome shotgun (WGS) entry which is preliminary data.</text>
</comment>
<sequence>MIQILINKRMWLFTRLFTCLFIGSFAFVLMCYSQPVFAYQSYLIKNVQILSFSQGKFLAPTNVLVTDGKIKAIQDNISQRDAVEIDGTGQYLIPGFTEMHAHVPPHEISAADVQDLFFLYNAYGITTIRGMLGHPSHLELREQLANNQIDGPRLITSGPSFNGNTVTSKAQAISMVETQKEQGYDFIKIHPGLSTQAFQAMASTATKQQFPFAGHVSASVGVIASINAGQASVDHLDGVMEELAQRSGYQFSGDTGFFGAALVAGIDEKQIEPLAAELAQTSVAMVPTETLMYGFLSWQNAAVSAQKDVIKLMPENVVAQWQETRTSMQQSDWYSTANIQKLLKIRRTFIQAFVEHHGIVLIGSDAPQVFNVPGDSLHEEMHLMKQAGMTPMQVLYAATLGPAKYFNKEQEFGEIAVGRSADMILLKKNPLNDITYTRSIAGVMTRGNWLSERVIEGTLKEIKQKNQERVKQ</sequence>
<dbReference type="Proteomes" id="UP000307790">
    <property type="component" value="Unassembled WGS sequence"/>
</dbReference>
<organism evidence="2 3">
    <name type="scientific">Thalassotalea litorea</name>
    <dbReference type="NCBI Taxonomy" id="2020715"/>
    <lineage>
        <taxon>Bacteria</taxon>
        <taxon>Pseudomonadati</taxon>
        <taxon>Pseudomonadota</taxon>
        <taxon>Gammaproteobacteria</taxon>
        <taxon>Alteromonadales</taxon>
        <taxon>Colwelliaceae</taxon>
        <taxon>Thalassotalea</taxon>
    </lineage>
</organism>
<dbReference type="InterPro" id="IPR006680">
    <property type="entry name" value="Amidohydro-rel"/>
</dbReference>
<protein>
    <submittedName>
        <fullName evidence="2">Amidohydrolase</fullName>
    </submittedName>
</protein>
<dbReference type="Gene3D" id="1.20.58.520">
    <property type="entry name" value="Amidohydrolase"/>
    <property type="match status" value="1"/>
</dbReference>
<dbReference type="SUPFAM" id="SSF51556">
    <property type="entry name" value="Metallo-dependent hydrolases"/>
    <property type="match status" value="1"/>
</dbReference>
<keyword evidence="2" id="KW-0378">Hydrolase</keyword>
<accession>A0A5R9ISJ4</accession>
<dbReference type="OrthoDB" id="6190564at2"/>
<name>A0A5R9ISJ4_9GAMM</name>
<dbReference type="GO" id="GO:0016810">
    <property type="term" value="F:hydrolase activity, acting on carbon-nitrogen (but not peptide) bonds"/>
    <property type="evidence" value="ECO:0007669"/>
    <property type="project" value="InterPro"/>
</dbReference>
<dbReference type="SUPFAM" id="SSF51338">
    <property type="entry name" value="Composite domain of metallo-dependent hydrolases"/>
    <property type="match status" value="1"/>
</dbReference>
<dbReference type="RefSeq" id="WP_138319042.1">
    <property type="nucleotide sequence ID" value="NZ_VCBC01000005.1"/>
</dbReference>